<protein>
    <submittedName>
        <fullName evidence="1">Uncharacterized protein</fullName>
    </submittedName>
</protein>
<proteinExistence type="predicted"/>
<dbReference type="AlphaFoldDB" id="A0A2K5EEH2"/>
<evidence type="ECO:0000313" key="1">
    <source>
        <dbReference type="Ensembl" id="ENSANAP00000031585.1"/>
    </source>
</evidence>
<dbReference type="Ensembl" id="ENSANAT00000049630.1">
    <property type="protein sequence ID" value="ENSANAP00000031585.1"/>
    <property type="gene ID" value="ENSANAG00000033537.1"/>
</dbReference>
<reference evidence="1" key="2">
    <citation type="submission" date="2025-09" db="UniProtKB">
        <authorList>
            <consortium name="Ensembl"/>
        </authorList>
    </citation>
    <scope>IDENTIFICATION</scope>
</reference>
<organism evidence="1 2">
    <name type="scientific">Aotus nancymaae</name>
    <name type="common">Ma's night monkey</name>
    <dbReference type="NCBI Taxonomy" id="37293"/>
    <lineage>
        <taxon>Eukaryota</taxon>
        <taxon>Metazoa</taxon>
        <taxon>Chordata</taxon>
        <taxon>Craniata</taxon>
        <taxon>Vertebrata</taxon>
        <taxon>Euteleostomi</taxon>
        <taxon>Mammalia</taxon>
        <taxon>Eutheria</taxon>
        <taxon>Euarchontoglires</taxon>
        <taxon>Primates</taxon>
        <taxon>Haplorrhini</taxon>
        <taxon>Platyrrhini</taxon>
        <taxon>Aotidae</taxon>
        <taxon>Aotus</taxon>
    </lineage>
</organism>
<name>A0A2K5EEH2_AOTNA</name>
<reference evidence="1" key="1">
    <citation type="submission" date="2025-08" db="UniProtKB">
        <authorList>
            <consortium name="Ensembl"/>
        </authorList>
    </citation>
    <scope>IDENTIFICATION</scope>
</reference>
<dbReference type="Proteomes" id="UP000233020">
    <property type="component" value="Unplaced"/>
</dbReference>
<dbReference type="GeneTree" id="ENSGT00910000146850"/>
<sequence length="109" mass="11968">MPLHDLSIFQDRVLLWGELWTKGRKSNPSLCECKSLFDSNSKAELSQDVHEGPTLASGLSDVSGQAVKGHSLQLKKGQQAGPRDFPTEVFRVGGPKMLQDCMIVIDISE</sequence>
<evidence type="ECO:0000313" key="2">
    <source>
        <dbReference type="Proteomes" id="UP000233020"/>
    </source>
</evidence>
<keyword evidence="2" id="KW-1185">Reference proteome</keyword>
<dbReference type="OMA" id="CECKSLF"/>
<accession>A0A2K5EEH2</accession>